<dbReference type="EMBL" id="NPDZ01000004">
    <property type="protein sequence ID" value="PJZ73437.1"/>
    <property type="molecule type" value="Genomic_DNA"/>
</dbReference>
<keyword evidence="4" id="KW-1185">Reference proteome</keyword>
<dbReference type="AlphaFoldDB" id="A0A2M9ZN08"/>
<accession>A0A2M9ZN08</accession>
<feature type="domain" description="PilZ" evidence="1">
    <location>
        <begin position="25"/>
        <end position="110"/>
    </location>
</feature>
<reference evidence="4 5" key="1">
    <citation type="submission" date="2017-07" db="EMBL/GenBank/DDBJ databases">
        <title>Leptospira spp. isolated from tropical soils.</title>
        <authorList>
            <person name="Thibeaux R."/>
            <person name="Iraola G."/>
            <person name="Ferres I."/>
            <person name="Bierque E."/>
            <person name="Girault D."/>
            <person name="Soupe-Gilbert M.-E."/>
            <person name="Picardeau M."/>
            <person name="Goarant C."/>
        </authorList>
    </citation>
    <scope>NUCLEOTIDE SEQUENCE [LARGE SCALE GENOMIC DNA]</scope>
    <source>
        <strain evidence="3 5">FH1-B-B1</strain>
        <strain evidence="2 4">FH1-B-C1</strain>
    </source>
</reference>
<evidence type="ECO:0000313" key="3">
    <source>
        <dbReference type="EMBL" id="PJZ73437.1"/>
    </source>
</evidence>
<organism evidence="3 5">
    <name type="scientific">Leptospira perolatii</name>
    <dbReference type="NCBI Taxonomy" id="2023191"/>
    <lineage>
        <taxon>Bacteria</taxon>
        <taxon>Pseudomonadati</taxon>
        <taxon>Spirochaetota</taxon>
        <taxon>Spirochaetia</taxon>
        <taxon>Leptospirales</taxon>
        <taxon>Leptospiraceae</taxon>
        <taxon>Leptospira</taxon>
    </lineage>
</organism>
<dbReference type="Proteomes" id="UP000231990">
    <property type="component" value="Unassembled WGS sequence"/>
</dbReference>
<evidence type="ECO:0000313" key="5">
    <source>
        <dbReference type="Proteomes" id="UP000231990"/>
    </source>
</evidence>
<protein>
    <submittedName>
        <fullName evidence="3">Pilus assembly protein PilZ</fullName>
    </submittedName>
</protein>
<dbReference type="Proteomes" id="UP000231962">
    <property type="component" value="Unassembled WGS sequence"/>
</dbReference>
<dbReference type="OrthoDB" id="334073at2"/>
<dbReference type="Pfam" id="PF07238">
    <property type="entry name" value="PilZ"/>
    <property type="match status" value="1"/>
</dbReference>
<name>A0A2M9ZN08_9LEPT</name>
<dbReference type="InterPro" id="IPR009875">
    <property type="entry name" value="PilZ_domain"/>
</dbReference>
<evidence type="ECO:0000313" key="4">
    <source>
        <dbReference type="Proteomes" id="UP000231962"/>
    </source>
</evidence>
<dbReference type="GO" id="GO:0035438">
    <property type="term" value="F:cyclic-di-GMP binding"/>
    <property type="evidence" value="ECO:0007669"/>
    <property type="project" value="InterPro"/>
</dbReference>
<proteinExistence type="predicted"/>
<gene>
    <name evidence="2" type="ORF">CH360_13800</name>
    <name evidence="3" type="ORF">CH373_07915</name>
</gene>
<dbReference type="EMBL" id="NPDY01000014">
    <property type="protein sequence ID" value="PJZ68945.1"/>
    <property type="molecule type" value="Genomic_DNA"/>
</dbReference>
<sequence>MSGPVQKPRSPRFYPKDFDDYIVHVESGLITLEGKLGNISESGICIMMAGEDLGLTDMVEGSIVERKSGRRLEFVGDVVWHYPKIVQGRDRTIYGIHFRDSLELTDSLILINLSLHED</sequence>
<dbReference type="RefSeq" id="WP_100714635.1">
    <property type="nucleotide sequence ID" value="NZ_NPDY01000014.1"/>
</dbReference>
<evidence type="ECO:0000313" key="2">
    <source>
        <dbReference type="EMBL" id="PJZ68945.1"/>
    </source>
</evidence>
<comment type="caution">
    <text evidence="3">The sequence shown here is derived from an EMBL/GenBank/DDBJ whole genome shotgun (WGS) entry which is preliminary data.</text>
</comment>
<evidence type="ECO:0000259" key="1">
    <source>
        <dbReference type="Pfam" id="PF07238"/>
    </source>
</evidence>